<feature type="compositionally biased region" description="Low complexity" evidence="1">
    <location>
        <begin position="561"/>
        <end position="572"/>
    </location>
</feature>
<gene>
    <name evidence="3" type="ORF">MtrunA17_Chr1g0157381</name>
</gene>
<dbReference type="PROSITE" id="PS50053">
    <property type="entry name" value="UBIQUITIN_2"/>
    <property type="match status" value="1"/>
</dbReference>
<feature type="region of interest" description="Disordered" evidence="1">
    <location>
        <begin position="97"/>
        <end position="133"/>
    </location>
</feature>
<feature type="compositionally biased region" description="Polar residues" evidence="1">
    <location>
        <begin position="603"/>
        <end position="618"/>
    </location>
</feature>
<reference evidence="3" key="1">
    <citation type="journal article" date="2018" name="Nat. Plants">
        <title>Whole-genome landscape of Medicago truncatula symbiotic genes.</title>
        <authorList>
            <person name="Pecrix Y."/>
            <person name="Gamas P."/>
            <person name="Carrere S."/>
        </authorList>
    </citation>
    <scope>NUCLEOTIDE SEQUENCE</scope>
    <source>
        <tissue evidence="3">Leaves</tissue>
    </source>
</reference>
<evidence type="ECO:0000259" key="2">
    <source>
        <dbReference type="PROSITE" id="PS50053"/>
    </source>
</evidence>
<feature type="compositionally biased region" description="Polar residues" evidence="1">
    <location>
        <begin position="489"/>
        <end position="502"/>
    </location>
</feature>
<dbReference type="SMART" id="SM00213">
    <property type="entry name" value="UBQ"/>
    <property type="match status" value="1"/>
</dbReference>
<dbReference type="FunFam" id="3.10.20.90:FF:000154">
    <property type="entry name" value="Large proline-rich protein BAG6"/>
    <property type="match status" value="1"/>
</dbReference>
<dbReference type="Pfam" id="PF00240">
    <property type="entry name" value="ubiquitin"/>
    <property type="match status" value="1"/>
</dbReference>
<feature type="compositionally biased region" description="Polar residues" evidence="1">
    <location>
        <begin position="522"/>
        <end position="551"/>
    </location>
</feature>
<sequence>MASQSSNEGEGSSSTGTIVSEQQDSTLHLNIKTLDSRIYTFQVDKNMPVSLFKDKIATEVGLPVNQQRLIFRGKVLKDEHLLSHYHVENGHTLHLVERQPNQTQTSATGSGSETTNANSNRGNNVGSGAPRSRVGQISHSVVLGTINVGDQGGEGISQDITRVIGAVLNSFANGGQGTMNAPNSAQTSSAPPGNGTEGNQAGNQAPSGQAFQPFPHVVQIPMAAGAIPVPSFNAPIPHSLNTLSVFINRMEHALSQNGYGPNISSTNLGDQRAELPSNTQGLPTLEALTTVLHRTEQLLSGQAVSALSHIAGRMEREGTSADLGVRGQIQSESVQIGIAMQHLGALLLELGRTMLTLRMGQSSAESVVNAGPAVYISPSGPNPIMVQPFPLQTSSLFGGPLSSSTPATLGPVGVGSAPRNVNIHIHAGASLAPIVSAIGSRPNNGEGTRTEHRSEPGSGDSGSTRGLPVRNVISATLPSNPSGIGAAGSTPTGFSISTSQLPPDSAPLSSVLAEIQSHFRNSVGNMQGDNTILSGQMQSTSRDLSSGSEQVNEQRDTAEMSGHGASGVSSVGCTSESGVEKTQTEAIKTCSNDERDVLVDKFVSSSSNQDLQNCSSGEATVKSEKVQDAPSSSEKQDVTEPAKTAPLGLGMSGLERKRRTRLQPPKGADDGSSSSFINQSQETRTDGQNILQTLGGQGSAVNLINADRPQRPLPTSGSQIDVAGLMSQALNSPALNGLLEGFSQQTGVDSPDGLRSMLQQFTQSPQMMNTVSQIAQQVGSQDMRNMLTGTETGQGGGLDFSRMFQQMMPMIQALGGGNPPPLFSAAEPETRAPYGNENSDNRSLQVDLQPVTDRIDRLSPPTDIFRAVAENAVQLSSSERASDDLLDELCCNESLAGEYLEMLRSDVSKLLEGRSGRDKS</sequence>
<feature type="region of interest" description="Disordered" evidence="1">
    <location>
        <begin position="522"/>
        <end position="577"/>
    </location>
</feature>
<name>A0A396JHF3_MEDTR</name>
<protein>
    <submittedName>
        <fullName evidence="3">Putative ubiquitin</fullName>
    </submittedName>
</protein>
<feature type="compositionally biased region" description="Polar residues" evidence="1">
    <location>
        <begin position="671"/>
        <end position="683"/>
    </location>
</feature>
<feature type="region of interest" description="Disordered" evidence="1">
    <location>
        <begin position="603"/>
        <end position="683"/>
    </location>
</feature>
<feature type="compositionally biased region" description="Polar residues" evidence="1">
    <location>
        <begin position="473"/>
        <end position="482"/>
    </location>
</feature>
<dbReference type="Gramene" id="rna1161">
    <property type="protein sequence ID" value="RHN77680.1"/>
    <property type="gene ID" value="gene1161"/>
</dbReference>
<dbReference type="InterPro" id="IPR019956">
    <property type="entry name" value="Ubiquitin_dom"/>
</dbReference>
<dbReference type="AlphaFoldDB" id="A0A396JHF3"/>
<feature type="region of interest" description="Disordered" evidence="1">
    <location>
        <begin position="175"/>
        <end position="211"/>
    </location>
</feature>
<proteinExistence type="predicted"/>
<evidence type="ECO:0000313" key="3">
    <source>
        <dbReference type="EMBL" id="RHN77680.1"/>
    </source>
</evidence>
<dbReference type="Gene3D" id="3.10.20.90">
    <property type="entry name" value="Phosphatidylinositol 3-kinase Catalytic Subunit, Chain A, domain 1"/>
    <property type="match status" value="1"/>
</dbReference>
<dbReference type="PANTHER" id="PTHR15204:SF5">
    <property type="entry name" value="LARGE PROLINE-RICH PROTEIN BAG6 ISOFORM X1"/>
    <property type="match status" value="1"/>
</dbReference>
<comment type="caution">
    <text evidence="3">The sequence shown here is derived from an EMBL/GenBank/DDBJ whole genome shotgun (WGS) entry which is preliminary data.</text>
</comment>
<feature type="domain" description="Ubiquitin-like" evidence="2">
    <location>
        <begin position="27"/>
        <end position="102"/>
    </location>
</feature>
<dbReference type="PRINTS" id="PR00348">
    <property type="entry name" value="UBIQUITIN"/>
</dbReference>
<accession>A0A396JHF3</accession>
<dbReference type="EMBL" id="PSQE01000001">
    <property type="protein sequence ID" value="RHN77680.1"/>
    <property type="molecule type" value="Genomic_DNA"/>
</dbReference>
<feature type="compositionally biased region" description="Polar residues" evidence="1">
    <location>
        <begin position="99"/>
        <end position="126"/>
    </location>
</feature>
<dbReference type="InterPro" id="IPR000626">
    <property type="entry name" value="Ubiquitin-like_dom"/>
</dbReference>
<dbReference type="SUPFAM" id="SSF54236">
    <property type="entry name" value="Ubiquitin-like"/>
    <property type="match status" value="1"/>
</dbReference>
<feature type="region of interest" description="Disordered" evidence="1">
    <location>
        <begin position="437"/>
        <end position="506"/>
    </location>
</feature>
<evidence type="ECO:0000256" key="1">
    <source>
        <dbReference type="SAM" id="MobiDB-lite"/>
    </source>
</evidence>
<dbReference type="Proteomes" id="UP000265566">
    <property type="component" value="Chromosome 1"/>
</dbReference>
<feature type="region of interest" description="Disordered" evidence="1">
    <location>
        <begin position="1"/>
        <end position="21"/>
    </location>
</feature>
<dbReference type="PANTHER" id="PTHR15204">
    <property type="entry name" value="LARGE PROLINE-RICH PROTEIN BAG6"/>
    <property type="match status" value="1"/>
</dbReference>
<dbReference type="InterPro" id="IPR029071">
    <property type="entry name" value="Ubiquitin-like_domsf"/>
</dbReference>
<feature type="compositionally biased region" description="Polar residues" evidence="1">
    <location>
        <begin position="175"/>
        <end position="210"/>
    </location>
</feature>
<organism evidence="3">
    <name type="scientific">Medicago truncatula</name>
    <name type="common">Barrel medic</name>
    <name type="synonym">Medicago tribuloides</name>
    <dbReference type="NCBI Taxonomy" id="3880"/>
    <lineage>
        <taxon>Eukaryota</taxon>
        <taxon>Viridiplantae</taxon>
        <taxon>Streptophyta</taxon>
        <taxon>Embryophyta</taxon>
        <taxon>Tracheophyta</taxon>
        <taxon>Spermatophyta</taxon>
        <taxon>Magnoliopsida</taxon>
        <taxon>eudicotyledons</taxon>
        <taxon>Gunneridae</taxon>
        <taxon>Pentapetalae</taxon>
        <taxon>rosids</taxon>
        <taxon>fabids</taxon>
        <taxon>Fabales</taxon>
        <taxon>Fabaceae</taxon>
        <taxon>Papilionoideae</taxon>
        <taxon>50 kb inversion clade</taxon>
        <taxon>NPAAA clade</taxon>
        <taxon>Hologalegina</taxon>
        <taxon>IRL clade</taxon>
        <taxon>Trifolieae</taxon>
        <taxon>Medicago</taxon>
    </lineage>
</organism>